<protein>
    <submittedName>
        <fullName evidence="3">Uncharacterized protein</fullName>
    </submittedName>
</protein>
<gene>
    <name evidence="3" type="ORF">GQ55_8G187700</name>
</gene>
<evidence type="ECO:0000313" key="3">
    <source>
        <dbReference type="EMBL" id="PUZ45037.1"/>
    </source>
</evidence>
<dbReference type="Gramene" id="PUZ45037">
    <property type="protein sequence ID" value="PUZ45037"/>
    <property type="gene ID" value="GQ55_8G187700"/>
</dbReference>
<reference evidence="3 4" key="1">
    <citation type="submission" date="2018-04" db="EMBL/GenBank/DDBJ databases">
        <title>WGS assembly of Panicum hallii var. hallii HAL2.</title>
        <authorList>
            <person name="Lovell J."/>
            <person name="Jenkins J."/>
            <person name="Lowry D."/>
            <person name="Mamidi S."/>
            <person name="Sreedasyam A."/>
            <person name="Weng X."/>
            <person name="Barry K."/>
            <person name="Bonette J."/>
            <person name="Campitelli B."/>
            <person name="Daum C."/>
            <person name="Gordon S."/>
            <person name="Gould B."/>
            <person name="Lipzen A."/>
            <person name="MacQueen A."/>
            <person name="Palacio-Mejia J."/>
            <person name="Plott C."/>
            <person name="Shakirov E."/>
            <person name="Shu S."/>
            <person name="Yoshinaga Y."/>
            <person name="Zane M."/>
            <person name="Rokhsar D."/>
            <person name="Grimwood J."/>
            <person name="Schmutz J."/>
            <person name="Juenger T."/>
        </authorList>
    </citation>
    <scope>NUCLEOTIDE SEQUENCE [LARGE SCALE GENOMIC DNA]</scope>
    <source>
        <strain evidence="4">cv. HAL2</strain>
    </source>
</reference>
<name>A0A2T7CNW0_9POAL</name>
<feature type="compositionally biased region" description="Low complexity" evidence="1">
    <location>
        <begin position="1"/>
        <end position="19"/>
    </location>
</feature>
<feature type="region of interest" description="Disordered" evidence="1">
    <location>
        <begin position="1"/>
        <end position="26"/>
    </location>
</feature>
<accession>A0A2T7CNW0</accession>
<evidence type="ECO:0000256" key="1">
    <source>
        <dbReference type="SAM" id="MobiDB-lite"/>
    </source>
</evidence>
<dbReference type="AlphaFoldDB" id="A0A2T7CNW0"/>
<sequence>MPSSLSTTTRLPLQSTTTLGKPLMRQQQQTRIASSAVLPDASWVMRGARWPGFSPSPSVFCFFASFYFFLLHGC</sequence>
<keyword evidence="2" id="KW-0812">Transmembrane</keyword>
<proteinExistence type="predicted"/>
<keyword evidence="2" id="KW-0472">Membrane</keyword>
<evidence type="ECO:0000256" key="2">
    <source>
        <dbReference type="SAM" id="Phobius"/>
    </source>
</evidence>
<keyword evidence="4" id="KW-1185">Reference proteome</keyword>
<organism evidence="3 4">
    <name type="scientific">Panicum hallii var. hallii</name>
    <dbReference type="NCBI Taxonomy" id="1504633"/>
    <lineage>
        <taxon>Eukaryota</taxon>
        <taxon>Viridiplantae</taxon>
        <taxon>Streptophyta</taxon>
        <taxon>Embryophyta</taxon>
        <taxon>Tracheophyta</taxon>
        <taxon>Spermatophyta</taxon>
        <taxon>Magnoliopsida</taxon>
        <taxon>Liliopsida</taxon>
        <taxon>Poales</taxon>
        <taxon>Poaceae</taxon>
        <taxon>PACMAD clade</taxon>
        <taxon>Panicoideae</taxon>
        <taxon>Panicodae</taxon>
        <taxon>Paniceae</taxon>
        <taxon>Panicinae</taxon>
        <taxon>Panicum</taxon>
        <taxon>Panicum sect. Panicum</taxon>
    </lineage>
</organism>
<evidence type="ECO:0000313" key="4">
    <source>
        <dbReference type="Proteomes" id="UP000244336"/>
    </source>
</evidence>
<dbReference type="EMBL" id="CM009756">
    <property type="protein sequence ID" value="PUZ45037.1"/>
    <property type="molecule type" value="Genomic_DNA"/>
</dbReference>
<keyword evidence="2" id="KW-1133">Transmembrane helix</keyword>
<feature type="transmembrane region" description="Helical" evidence="2">
    <location>
        <begin position="52"/>
        <end position="71"/>
    </location>
</feature>
<dbReference type="Proteomes" id="UP000244336">
    <property type="component" value="Chromosome 8"/>
</dbReference>